<evidence type="ECO:0000256" key="3">
    <source>
        <dbReference type="ARBA" id="ARBA00024018"/>
    </source>
</evidence>
<keyword evidence="2" id="KW-0503">Monooxygenase</keyword>
<comment type="similarity">
    <text evidence="3">Belongs to the 3-hydroxybenzoate 6-hydroxylase family.</text>
</comment>
<feature type="domain" description="FAD-binding" evidence="5">
    <location>
        <begin position="69"/>
        <end position="300"/>
    </location>
</feature>
<evidence type="ECO:0000256" key="1">
    <source>
        <dbReference type="ARBA" id="ARBA00023002"/>
    </source>
</evidence>
<name>A0A6V7NJI3_ANACO</name>
<gene>
    <name evidence="6" type="ORF">CB5_LOCUS1914</name>
</gene>
<dbReference type="AlphaFoldDB" id="A0A6V7NJI3"/>
<dbReference type="Gene3D" id="3.50.50.60">
    <property type="entry name" value="FAD/NAD(P)-binding domain"/>
    <property type="match status" value="1"/>
</dbReference>
<dbReference type="SUPFAM" id="SSF51905">
    <property type="entry name" value="FAD/NAD(P)-binding domain"/>
    <property type="match status" value="1"/>
</dbReference>
<dbReference type="Pfam" id="PF01494">
    <property type="entry name" value="FAD_binding_3"/>
    <property type="match status" value="1"/>
</dbReference>
<accession>A0A6V7NJI3</accession>
<protein>
    <recommendedName>
        <fullName evidence="5">FAD-binding domain-containing protein</fullName>
    </recommendedName>
</protein>
<evidence type="ECO:0000259" key="5">
    <source>
        <dbReference type="Pfam" id="PF01494"/>
    </source>
</evidence>
<evidence type="ECO:0000256" key="4">
    <source>
        <dbReference type="SAM" id="MobiDB-lite"/>
    </source>
</evidence>
<dbReference type="GO" id="GO:0004497">
    <property type="term" value="F:monooxygenase activity"/>
    <property type="evidence" value="ECO:0007669"/>
    <property type="project" value="UniProtKB-KW"/>
</dbReference>
<feature type="region of interest" description="Disordered" evidence="4">
    <location>
        <begin position="30"/>
        <end position="62"/>
    </location>
</feature>
<proteinExistence type="inferred from homology"/>
<dbReference type="EMBL" id="LR862139">
    <property type="protein sequence ID" value="CAD1818703.1"/>
    <property type="molecule type" value="Genomic_DNA"/>
</dbReference>
<dbReference type="InterPro" id="IPR002938">
    <property type="entry name" value="FAD-bd"/>
</dbReference>
<dbReference type="InterPro" id="IPR044560">
    <property type="entry name" value="MOase"/>
</dbReference>
<dbReference type="PANTHER" id="PTHR45934:SF9">
    <property type="entry name" value="FAD_NAD(P)-BINDING OXIDOREDUCTASE FAMILY PROTEIN"/>
    <property type="match status" value="1"/>
</dbReference>
<dbReference type="GO" id="GO:0071949">
    <property type="term" value="F:FAD binding"/>
    <property type="evidence" value="ECO:0007669"/>
    <property type="project" value="InterPro"/>
</dbReference>
<keyword evidence="1" id="KW-0560">Oxidoreductase</keyword>
<organism evidence="6">
    <name type="scientific">Ananas comosus var. bracteatus</name>
    <name type="common">red pineapple</name>
    <dbReference type="NCBI Taxonomy" id="296719"/>
    <lineage>
        <taxon>Eukaryota</taxon>
        <taxon>Viridiplantae</taxon>
        <taxon>Streptophyta</taxon>
        <taxon>Embryophyta</taxon>
        <taxon>Tracheophyta</taxon>
        <taxon>Spermatophyta</taxon>
        <taxon>Magnoliopsida</taxon>
        <taxon>Liliopsida</taxon>
        <taxon>Poales</taxon>
        <taxon>Bromeliaceae</taxon>
        <taxon>Bromelioideae</taxon>
        <taxon>Ananas</taxon>
    </lineage>
</organism>
<evidence type="ECO:0000313" key="6">
    <source>
        <dbReference type="EMBL" id="CAD1818703.1"/>
    </source>
</evidence>
<reference evidence="6" key="1">
    <citation type="submission" date="2020-07" db="EMBL/GenBank/DDBJ databases">
        <authorList>
            <person name="Lin J."/>
        </authorList>
    </citation>
    <scope>NUCLEOTIDE SEQUENCE</scope>
</reference>
<sequence length="340" mass="36857">MASSISSSALRLLGRAGRLRRSGEPYFALSPISASSSSSSSLSTTTAPLVEKEKEKEKEVGASLRSGGTALTLSTNGWRVLDALGVADELRAKFLRIHGLVMRSEDGKELRSFRFEDEAPGQELRAVERRVLVETLAGRLPPNTISFSSRLRSIAWQGKDGILLELDDGRQVLAKIVIGCDGVNSPIAKWMGFSEPKYAGHSAFRGLGQYPEGQQYESKVNYFYGRGLRAGFVPASPTKVYWFICFNSQSRGPWIADPSALKKEALDLVQTWPQELLDIIHNTPDDAIVKNPFVDRWLWPGLSPSPVAAASNGGGSAVAVVAGDAWHPMTPTSARARAAL</sequence>
<feature type="compositionally biased region" description="Basic and acidic residues" evidence="4">
    <location>
        <begin position="50"/>
        <end position="60"/>
    </location>
</feature>
<feature type="compositionally biased region" description="Low complexity" evidence="4">
    <location>
        <begin position="30"/>
        <end position="49"/>
    </location>
</feature>
<dbReference type="PANTHER" id="PTHR45934">
    <property type="entry name" value="FAD/NAD(P)-BINDING OXIDOREDUCTASE FAMILY PROTEIN"/>
    <property type="match status" value="1"/>
</dbReference>
<evidence type="ECO:0000256" key="2">
    <source>
        <dbReference type="ARBA" id="ARBA00023033"/>
    </source>
</evidence>
<dbReference type="InterPro" id="IPR036188">
    <property type="entry name" value="FAD/NAD-bd_sf"/>
</dbReference>